<organism evidence="12 13">
    <name type="scientific">Pseudolysobacter antarcticus</name>
    <dbReference type="NCBI Taxonomy" id="2511995"/>
    <lineage>
        <taxon>Bacteria</taxon>
        <taxon>Pseudomonadati</taxon>
        <taxon>Pseudomonadota</taxon>
        <taxon>Gammaproteobacteria</taxon>
        <taxon>Lysobacterales</taxon>
        <taxon>Rhodanobacteraceae</taxon>
        <taxon>Pseudolysobacter</taxon>
    </lineage>
</organism>
<dbReference type="PANTHER" id="PTHR21087">
    <property type="entry name" value="SHIKIMATE KINASE"/>
    <property type="match status" value="1"/>
</dbReference>
<keyword evidence="4 11" id="KW-0028">Amino-acid biosynthesis</keyword>
<comment type="subunit">
    <text evidence="11">Monomer.</text>
</comment>
<dbReference type="HAMAP" id="MF_00109">
    <property type="entry name" value="Shikimate_kinase"/>
    <property type="match status" value="1"/>
</dbReference>
<evidence type="ECO:0000313" key="12">
    <source>
        <dbReference type="EMBL" id="QBB71768.1"/>
    </source>
</evidence>
<feature type="binding site" evidence="11">
    <location>
        <begin position="14"/>
        <end position="19"/>
    </location>
    <ligand>
        <name>ATP</name>
        <dbReference type="ChEBI" id="CHEBI:30616"/>
    </ligand>
</feature>
<dbReference type="Pfam" id="PF01202">
    <property type="entry name" value="SKI"/>
    <property type="match status" value="1"/>
</dbReference>
<dbReference type="CDD" id="cd00464">
    <property type="entry name" value="SK"/>
    <property type="match status" value="1"/>
</dbReference>
<evidence type="ECO:0000256" key="9">
    <source>
        <dbReference type="ARBA" id="ARBA00023141"/>
    </source>
</evidence>
<dbReference type="InterPro" id="IPR031322">
    <property type="entry name" value="Shikimate/glucono_kinase"/>
</dbReference>
<dbReference type="EC" id="2.7.1.71" evidence="3 11"/>
<keyword evidence="7 11" id="KW-0418">Kinase</keyword>
<dbReference type="EMBL" id="CP035704">
    <property type="protein sequence ID" value="QBB71768.1"/>
    <property type="molecule type" value="Genomic_DNA"/>
</dbReference>
<comment type="catalytic activity">
    <reaction evidence="10 11">
        <text>shikimate + ATP = 3-phosphoshikimate + ADP + H(+)</text>
        <dbReference type="Rhea" id="RHEA:13121"/>
        <dbReference type="ChEBI" id="CHEBI:15378"/>
        <dbReference type="ChEBI" id="CHEBI:30616"/>
        <dbReference type="ChEBI" id="CHEBI:36208"/>
        <dbReference type="ChEBI" id="CHEBI:145989"/>
        <dbReference type="ChEBI" id="CHEBI:456216"/>
        <dbReference type="EC" id="2.7.1.71"/>
    </reaction>
</comment>
<dbReference type="KEGG" id="xbc:ELE36_16185"/>
<evidence type="ECO:0000313" key="13">
    <source>
        <dbReference type="Proteomes" id="UP000291562"/>
    </source>
</evidence>
<evidence type="ECO:0000256" key="1">
    <source>
        <dbReference type="ARBA" id="ARBA00004842"/>
    </source>
</evidence>
<comment type="pathway">
    <text evidence="1 11">Metabolic intermediate biosynthesis; chorismate biosynthesis; chorismate from D-erythrose 4-phosphate and phosphoenolpyruvate: step 5/7.</text>
</comment>
<keyword evidence="11" id="KW-0460">Magnesium</keyword>
<keyword evidence="6 11" id="KW-0547">Nucleotide-binding</keyword>
<dbReference type="OrthoDB" id="9800332at2"/>
<comment type="caution">
    <text evidence="11">Lacks conserved residue(s) required for the propagation of feature annotation.</text>
</comment>
<dbReference type="GO" id="GO:0009073">
    <property type="term" value="P:aromatic amino acid family biosynthetic process"/>
    <property type="evidence" value="ECO:0007669"/>
    <property type="project" value="UniProtKB-KW"/>
</dbReference>
<dbReference type="PRINTS" id="PR01100">
    <property type="entry name" value="SHIKIMTKNASE"/>
</dbReference>
<feature type="binding site" evidence="11">
    <location>
        <position position="120"/>
    </location>
    <ligand>
        <name>ATP</name>
        <dbReference type="ChEBI" id="CHEBI:30616"/>
    </ligand>
</feature>
<keyword evidence="13" id="KW-1185">Reference proteome</keyword>
<dbReference type="SUPFAM" id="SSF52540">
    <property type="entry name" value="P-loop containing nucleoside triphosphate hydrolases"/>
    <property type="match status" value="1"/>
</dbReference>
<feature type="binding site" evidence="11">
    <location>
        <position position="60"/>
    </location>
    <ligand>
        <name>substrate</name>
    </ligand>
</feature>
<keyword evidence="8 11" id="KW-0067">ATP-binding</keyword>
<feature type="binding site" evidence="11">
    <location>
        <position position="18"/>
    </location>
    <ligand>
        <name>Mg(2+)</name>
        <dbReference type="ChEBI" id="CHEBI:18420"/>
    </ligand>
</feature>
<dbReference type="GO" id="GO:0008652">
    <property type="term" value="P:amino acid biosynthetic process"/>
    <property type="evidence" value="ECO:0007669"/>
    <property type="project" value="UniProtKB-KW"/>
</dbReference>
<dbReference type="GO" id="GO:0005829">
    <property type="term" value="C:cytosol"/>
    <property type="evidence" value="ECO:0007669"/>
    <property type="project" value="TreeGrafter"/>
</dbReference>
<evidence type="ECO:0000256" key="3">
    <source>
        <dbReference type="ARBA" id="ARBA00012154"/>
    </source>
</evidence>
<dbReference type="PANTHER" id="PTHR21087:SF16">
    <property type="entry name" value="SHIKIMATE KINASE 1, CHLOROPLASTIC"/>
    <property type="match status" value="1"/>
</dbReference>
<accession>A0A411HMR1</accession>
<evidence type="ECO:0000256" key="5">
    <source>
        <dbReference type="ARBA" id="ARBA00022679"/>
    </source>
</evidence>
<comment type="function">
    <text evidence="11">Catalyzes the specific phosphorylation of the 3-hydroxyl group of shikimic acid using ATP as a cosubstrate.</text>
</comment>
<keyword evidence="11" id="KW-0479">Metal-binding</keyword>
<feature type="binding site" evidence="11">
    <location>
        <position position="36"/>
    </location>
    <ligand>
        <name>substrate</name>
    </ligand>
</feature>
<comment type="subcellular location">
    <subcellularLocation>
        <location evidence="11">Cytoplasm</location>
    </subcellularLocation>
</comment>
<gene>
    <name evidence="11" type="primary">aroK</name>
    <name evidence="12" type="ORF">ELE36_16185</name>
</gene>
<comment type="similarity">
    <text evidence="2 11">Belongs to the shikimate kinase family.</text>
</comment>
<protein>
    <recommendedName>
        <fullName evidence="3 11">Shikimate kinase</fullName>
        <shortName evidence="11">SK</shortName>
        <ecNumber evidence="3 11">2.7.1.71</ecNumber>
    </recommendedName>
</protein>
<evidence type="ECO:0000256" key="4">
    <source>
        <dbReference type="ARBA" id="ARBA00022605"/>
    </source>
</evidence>
<evidence type="ECO:0000256" key="6">
    <source>
        <dbReference type="ARBA" id="ARBA00022741"/>
    </source>
</evidence>
<feature type="binding site" evidence="11">
    <location>
        <position position="82"/>
    </location>
    <ligand>
        <name>substrate</name>
    </ligand>
</feature>
<dbReference type="InterPro" id="IPR000623">
    <property type="entry name" value="Shikimate_kinase/TSH1"/>
</dbReference>
<reference evidence="12 13" key="1">
    <citation type="submission" date="2019-01" db="EMBL/GenBank/DDBJ databases">
        <title>Pseudolysobacter antarctica gen. nov., sp. nov., isolated from Fildes Peninsula, Antarctica.</title>
        <authorList>
            <person name="Wei Z."/>
            <person name="Peng F."/>
        </authorList>
    </citation>
    <scope>NUCLEOTIDE SEQUENCE [LARGE SCALE GENOMIC DNA]</scope>
    <source>
        <strain evidence="12 13">AQ6-296</strain>
    </source>
</reference>
<evidence type="ECO:0000256" key="2">
    <source>
        <dbReference type="ARBA" id="ARBA00006997"/>
    </source>
</evidence>
<dbReference type="PROSITE" id="PS01128">
    <property type="entry name" value="SHIKIMATE_KINASE"/>
    <property type="match status" value="1"/>
</dbReference>
<dbReference type="Proteomes" id="UP000291562">
    <property type="component" value="Chromosome"/>
</dbReference>
<evidence type="ECO:0000256" key="8">
    <source>
        <dbReference type="ARBA" id="ARBA00022840"/>
    </source>
</evidence>
<keyword evidence="9 11" id="KW-0057">Aromatic amino acid biosynthesis</keyword>
<dbReference type="Gene3D" id="3.40.50.300">
    <property type="entry name" value="P-loop containing nucleotide triphosphate hydrolases"/>
    <property type="match status" value="1"/>
</dbReference>
<dbReference type="RefSeq" id="WP_129835102.1">
    <property type="nucleotide sequence ID" value="NZ_CP035704.1"/>
</dbReference>
<dbReference type="UniPathway" id="UPA00053">
    <property type="reaction ID" value="UER00088"/>
</dbReference>
<sequence>MNPAPNLFFIGPMGAGKSTVGQRVARLLNLTFHDLDHVIEHRTGVSVTVVFDVEGEAGFRRRESEALAELATHSGVLVATGGGVVLDAQNRRVLRESGYVVHLEISVEQQLARLEHDRKRPLLAAPDRRARLHQLAAVRTPLYREIADLAVPTELHGSVAHAARRLAAMIEQRWQRQHPEQVA</sequence>
<evidence type="ECO:0000256" key="10">
    <source>
        <dbReference type="ARBA" id="ARBA00048567"/>
    </source>
</evidence>
<dbReference type="GO" id="GO:0000287">
    <property type="term" value="F:magnesium ion binding"/>
    <property type="evidence" value="ECO:0007669"/>
    <property type="project" value="UniProtKB-UniRule"/>
</dbReference>
<evidence type="ECO:0000256" key="11">
    <source>
        <dbReference type="HAMAP-Rule" id="MF_00109"/>
    </source>
</evidence>
<evidence type="ECO:0000256" key="7">
    <source>
        <dbReference type="ARBA" id="ARBA00022777"/>
    </source>
</evidence>
<dbReference type="InterPro" id="IPR027417">
    <property type="entry name" value="P-loop_NTPase"/>
</dbReference>
<dbReference type="GO" id="GO:0009423">
    <property type="term" value="P:chorismate biosynthetic process"/>
    <property type="evidence" value="ECO:0007669"/>
    <property type="project" value="UniProtKB-UniRule"/>
</dbReference>
<comment type="cofactor">
    <cofactor evidence="11">
        <name>Mg(2+)</name>
        <dbReference type="ChEBI" id="CHEBI:18420"/>
    </cofactor>
    <text evidence="11">Binds 1 Mg(2+) ion per subunit.</text>
</comment>
<dbReference type="AlphaFoldDB" id="A0A411HMR1"/>
<keyword evidence="11" id="KW-0963">Cytoplasm</keyword>
<name>A0A411HMR1_9GAMM</name>
<feature type="binding site" evidence="11">
    <location>
        <position position="139"/>
    </location>
    <ligand>
        <name>substrate</name>
    </ligand>
</feature>
<dbReference type="GO" id="GO:0004765">
    <property type="term" value="F:shikimate kinase activity"/>
    <property type="evidence" value="ECO:0007669"/>
    <property type="project" value="UniProtKB-UniRule"/>
</dbReference>
<dbReference type="GO" id="GO:0005524">
    <property type="term" value="F:ATP binding"/>
    <property type="evidence" value="ECO:0007669"/>
    <property type="project" value="UniProtKB-UniRule"/>
</dbReference>
<keyword evidence="5 11" id="KW-0808">Transferase</keyword>
<proteinExistence type="inferred from homology"/>
<dbReference type="InterPro" id="IPR023000">
    <property type="entry name" value="Shikimate_kinase_CS"/>
</dbReference>